<evidence type="ECO:0000313" key="3">
    <source>
        <dbReference type="Proteomes" id="UP000002770"/>
    </source>
</evidence>
<dbReference type="HOGENOM" id="CLU_2935898_0_0_6"/>
<dbReference type="EMBL" id="JH413811">
    <property type="protein sequence ID" value="EHL31685.1"/>
    <property type="molecule type" value="Genomic_DNA"/>
</dbReference>
<dbReference type="STRING" id="658187.LDG_6349"/>
<sequence length="60" mass="6913">MNEFLIAKAALANKVKVSISSKIYVFLIALFHSIKLIYTLFIQMRMQLYEKISLLDSVGF</sequence>
<gene>
    <name evidence="2" type="ORF">LDG_6349</name>
</gene>
<keyword evidence="1" id="KW-1133">Transmembrane helix</keyword>
<protein>
    <submittedName>
        <fullName evidence="2">Uncharacterized protein</fullName>
    </submittedName>
</protein>
<keyword evidence="1" id="KW-0472">Membrane</keyword>
<dbReference type="InParanoid" id="G9EM85"/>
<dbReference type="AlphaFoldDB" id="G9EM85"/>
<reference evidence="2 3" key="1">
    <citation type="journal article" date="2011" name="BMC Genomics">
        <title>Insight into cross-talk between intra-amoebal pathogens.</title>
        <authorList>
            <person name="Gimenez G."/>
            <person name="Bertelli C."/>
            <person name="Moliner C."/>
            <person name="Robert C."/>
            <person name="Raoult D."/>
            <person name="Fournier P.E."/>
            <person name="Greub G."/>
        </authorList>
    </citation>
    <scope>NUCLEOTIDE SEQUENCE [LARGE SCALE GENOMIC DNA]</scope>
    <source>
        <strain evidence="2 3">LLAP12</strain>
    </source>
</reference>
<dbReference type="Proteomes" id="UP000002770">
    <property type="component" value="Unassembled WGS sequence"/>
</dbReference>
<feature type="transmembrane region" description="Helical" evidence="1">
    <location>
        <begin position="23"/>
        <end position="42"/>
    </location>
</feature>
<accession>G9EM85</accession>
<name>G9EM85_9GAMM</name>
<keyword evidence="3" id="KW-1185">Reference proteome</keyword>
<proteinExistence type="predicted"/>
<keyword evidence="1" id="KW-0812">Transmembrane</keyword>
<organism evidence="2 3">
    <name type="scientific">Legionella drancourtii LLAP12</name>
    <dbReference type="NCBI Taxonomy" id="658187"/>
    <lineage>
        <taxon>Bacteria</taxon>
        <taxon>Pseudomonadati</taxon>
        <taxon>Pseudomonadota</taxon>
        <taxon>Gammaproteobacteria</taxon>
        <taxon>Legionellales</taxon>
        <taxon>Legionellaceae</taxon>
        <taxon>Legionella</taxon>
    </lineage>
</organism>
<evidence type="ECO:0000256" key="1">
    <source>
        <dbReference type="SAM" id="Phobius"/>
    </source>
</evidence>
<evidence type="ECO:0000313" key="2">
    <source>
        <dbReference type="EMBL" id="EHL31685.1"/>
    </source>
</evidence>